<gene>
    <name evidence="5" type="ORF">niasHS_016125</name>
</gene>
<dbReference type="EMBL" id="JBICCN010000411">
    <property type="protein sequence ID" value="KAL3070298.1"/>
    <property type="molecule type" value="Genomic_DNA"/>
</dbReference>
<feature type="region of interest" description="Disordered" evidence="4">
    <location>
        <begin position="153"/>
        <end position="186"/>
    </location>
</feature>
<dbReference type="GO" id="GO:0005634">
    <property type="term" value="C:nucleus"/>
    <property type="evidence" value="ECO:0007669"/>
    <property type="project" value="UniProtKB-SubCell"/>
</dbReference>
<feature type="compositionally biased region" description="Low complexity" evidence="4">
    <location>
        <begin position="166"/>
        <end position="175"/>
    </location>
</feature>
<accession>A0ABD2I2D0</accession>
<evidence type="ECO:0000313" key="5">
    <source>
        <dbReference type="EMBL" id="KAL3070298.1"/>
    </source>
</evidence>
<dbReference type="Proteomes" id="UP001620645">
    <property type="component" value="Unassembled WGS sequence"/>
</dbReference>
<evidence type="ECO:0000256" key="1">
    <source>
        <dbReference type="ARBA" id="ARBA00004123"/>
    </source>
</evidence>
<evidence type="ECO:0000256" key="2">
    <source>
        <dbReference type="ARBA" id="ARBA00005625"/>
    </source>
</evidence>
<evidence type="ECO:0000313" key="6">
    <source>
        <dbReference type="Proteomes" id="UP001620645"/>
    </source>
</evidence>
<keyword evidence="3" id="KW-0539">Nucleus</keyword>
<dbReference type="AlphaFoldDB" id="A0ABD2I2D0"/>
<proteinExistence type="inferred from homology"/>
<name>A0ABD2I2D0_HETSC</name>
<organism evidence="5 6">
    <name type="scientific">Heterodera schachtii</name>
    <name type="common">Sugarbeet cyst nematode worm</name>
    <name type="synonym">Tylenchus schachtii</name>
    <dbReference type="NCBI Taxonomy" id="97005"/>
    <lineage>
        <taxon>Eukaryota</taxon>
        <taxon>Metazoa</taxon>
        <taxon>Ecdysozoa</taxon>
        <taxon>Nematoda</taxon>
        <taxon>Chromadorea</taxon>
        <taxon>Rhabditida</taxon>
        <taxon>Tylenchina</taxon>
        <taxon>Tylenchomorpha</taxon>
        <taxon>Tylenchoidea</taxon>
        <taxon>Heteroderidae</taxon>
        <taxon>Heteroderinae</taxon>
        <taxon>Heterodera</taxon>
    </lineage>
</organism>
<dbReference type="InterPro" id="IPR024132">
    <property type="entry name" value="Akirin"/>
</dbReference>
<evidence type="ECO:0000256" key="3">
    <source>
        <dbReference type="ARBA" id="ARBA00023242"/>
    </source>
</evidence>
<sequence length="265" mass="28668">MTCGLAVKRPLDLGQDGSLVDVKRPRHGGASPQCSPFRPQLGILATSLMQSVPPKVPSPPAFTGTASAGVGPIGNPSSPFADVSGRCRLSSTQLDSYLRAEIQALKRRRLIPRRQGTFPEEGFPLSTTNVVVNANKGTATAVAASTGGIVGTPVSSTSGNAFRKASSPSSSNSSDSEGEAMRTGNAEEEKRAMLEALYQKPQFSLRQVKLICERLLKEQEMRLRYEYETILNKKLEEQHDQYVQFAKEQLDTNLALKGDDIPYLS</sequence>
<dbReference type="PANTHER" id="PTHR13293:SF6">
    <property type="entry name" value="AKIRIN-RELATED"/>
    <property type="match status" value="1"/>
</dbReference>
<protein>
    <recommendedName>
        <fullName evidence="7">Akirin</fullName>
    </recommendedName>
</protein>
<keyword evidence="6" id="KW-1185">Reference proteome</keyword>
<evidence type="ECO:0000256" key="4">
    <source>
        <dbReference type="SAM" id="MobiDB-lite"/>
    </source>
</evidence>
<comment type="subcellular location">
    <subcellularLocation>
        <location evidence="1">Nucleus</location>
    </subcellularLocation>
</comment>
<dbReference type="PANTHER" id="PTHR13293">
    <property type="entry name" value="AKIRIN-RELATED"/>
    <property type="match status" value="1"/>
</dbReference>
<evidence type="ECO:0008006" key="7">
    <source>
        <dbReference type="Google" id="ProtNLM"/>
    </source>
</evidence>
<comment type="caution">
    <text evidence="5">The sequence shown here is derived from an EMBL/GenBank/DDBJ whole genome shotgun (WGS) entry which is preliminary data.</text>
</comment>
<comment type="similarity">
    <text evidence="2">Belongs to the akirin family.</text>
</comment>
<reference evidence="5 6" key="1">
    <citation type="submission" date="2024-10" db="EMBL/GenBank/DDBJ databases">
        <authorList>
            <person name="Kim D."/>
        </authorList>
    </citation>
    <scope>NUCLEOTIDE SEQUENCE [LARGE SCALE GENOMIC DNA]</scope>
    <source>
        <strain evidence="5">Taebaek</strain>
    </source>
</reference>